<keyword evidence="3" id="KW-1185">Reference proteome</keyword>
<dbReference type="GO" id="GO:0016491">
    <property type="term" value="F:oxidoreductase activity"/>
    <property type="evidence" value="ECO:0007669"/>
    <property type="project" value="UniProtKB-KW"/>
</dbReference>
<dbReference type="SUPFAM" id="SSF51735">
    <property type="entry name" value="NAD(P)-binding Rossmann-fold domains"/>
    <property type="match status" value="1"/>
</dbReference>
<dbReference type="InterPro" id="IPR036291">
    <property type="entry name" value="NAD(P)-bd_dom_sf"/>
</dbReference>
<proteinExistence type="predicted"/>
<evidence type="ECO:0000256" key="1">
    <source>
        <dbReference type="ARBA" id="ARBA00023002"/>
    </source>
</evidence>
<name>A0A7I7X2H5_9MYCO</name>
<accession>A0A7I7X2H5</accession>
<protein>
    <submittedName>
        <fullName evidence="2">NADP oxidoreductase</fullName>
    </submittedName>
</protein>
<evidence type="ECO:0000313" key="3">
    <source>
        <dbReference type="Proteomes" id="UP000467260"/>
    </source>
</evidence>
<dbReference type="AlphaFoldDB" id="A0A7I7X2H5"/>
<dbReference type="Proteomes" id="UP000467260">
    <property type="component" value="Chromosome"/>
</dbReference>
<dbReference type="EMBL" id="AP022609">
    <property type="protein sequence ID" value="BBZ23087.1"/>
    <property type="molecule type" value="Genomic_DNA"/>
</dbReference>
<dbReference type="PANTHER" id="PTHR14239">
    <property type="entry name" value="DUDULIN-RELATED"/>
    <property type="match status" value="1"/>
</dbReference>
<dbReference type="Pfam" id="PF03807">
    <property type="entry name" value="F420_oxidored"/>
    <property type="match status" value="1"/>
</dbReference>
<dbReference type="InterPro" id="IPR051267">
    <property type="entry name" value="STEAP_metalloreductase"/>
</dbReference>
<evidence type="ECO:0000313" key="2">
    <source>
        <dbReference type="EMBL" id="BBZ23087.1"/>
    </source>
</evidence>
<dbReference type="Gene3D" id="3.40.50.720">
    <property type="entry name" value="NAD(P)-binding Rossmann-like Domain"/>
    <property type="match status" value="1"/>
</dbReference>
<dbReference type="OrthoDB" id="5738121at2"/>
<dbReference type="PANTHER" id="PTHR14239:SF10">
    <property type="entry name" value="REDUCTASE"/>
    <property type="match status" value="1"/>
</dbReference>
<keyword evidence="1" id="KW-0560">Oxidoreductase</keyword>
<dbReference type="KEGG" id="mhib:MHIB_15050"/>
<organism evidence="2 3">
    <name type="scientific">Mycolicibacter hiberniae</name>
    <dbReference type="NCBI Taxonomy" id="29314"/>
    <lineage>
        <taxon>Bacteria</taxon>
        <taxon>Bacillati</taxon>
        <taxon>Actinomycetota</taxon>
        <taxon>Actinomycetes</taxon>
        <taxon>Mycobacteriales</taxon>
        <taxon>Mycobacteriaceae</taxon>
        <taxon>Mycolicibacter</taxon>
    </lineage>
</organism>
<reference evidence="2 3" key="1">
    <citation type="journal article" date="2019" name="Emerg. Microbes Infect.">
        <title>Comprehensive subspecies identification of 175 nontuberculous mycobacteria species based on 7547 genomic profiles.</title>
        <authorList>
            <person name="Matsumoto Y."/>
            <person name="Kinjo T."/>
            <person name="Motooka D."/>
            <person name="Nabeya D."/>
            <person name="Jung N."/>
            <person name="Uechi K."/>
            <person name="Horii T."/>
            <person name="Iida T."/>
            <person name="Fujita J."/>
            <person name="Nakamura S."/>
        </authorList>
    </citation>
    <scope>NUCLEOTIDE SEQUENCE [LARGE SCALE GENOMIC DNA]</scope>
    <source>
        <strain evidence="2 3">JCM 13571</strain>
    </source>
</reference>
<gene>
    <name evidence="2" type="ORF">MHIB_15050</name>
</gene>
<dbReference type="RefSeq" id="WP_085135309.1">
    <property type="nucleotide sequence ID" value="NZ_AP022609.1"/>
</dbReference>
<sequence>MTSISIIGSGNMARVIGTLAVKGGNTVEVIGRDQTKAADLATALGSSATTGEFGAVPTGEIVIAALGFADVVPVVSQYGNALSDKVIVDISNPFNAAADGLAIPDHTSIAQEVAKTAPAGASVVKAFNTVFGHVLEKGGTPDVFIAGDDARTKDLVSTFIKSLGLRPLDVGGLKMAHWLEGTALVLMGIARYGVGDFDVALGATAVPAAHL</sequence>
<dbReference type="InterPro" id="IPR028939">
    <property type="entry name" value="P5C_Rdtase_cat_N"/>
</dbReference>